<dbReference type="SUPFAM" id="SSF56425">
    <property type="entry name" value="Succinate dehydrogenase/fumarate reductase flavoprotein, catalytic domain"/>
    <property type="match status" value="1"/>
</dbReference>
<evidence type="ECO:0000256" key="3">
    <source>
        <dbReference type="PIRSR" id="PIRSR000171-1"/>
    </source>
</evidence>
<feature type="domain" description="FAD-dependent oxidoreductase 2 FAD-binding" evidence="4">
    <location>
        <begin position="9"/>
        <end position="387"/>
    </location>
</feature>
<dbReference type="Gene3D" id="3.90.700.10">
    <property type="entry name" value="Succinate dehydrogenase/fumarate reductase flavoprotein, catalytic domain"/>
    <property type="match status" value="1"/>
</dbReference>
<dbReference type="STRING" id="1121476.SAMN02745751_02129"/>
<name>A0A1M6HVQ7_9FIRM</name>
<dbReference type="RefSeq" id="WP_073049561.1">
    <property type="nucleotide sequence ID" value="NZ_FQZL01000014.1"/>
</dbReference>
<evidence type="ECO:0000256" key="1">
    <source>
        <dbReference type="ARBA" id="ARBA00022630"/>
    </source>
</evidence>
<accession>A0A1M6HVQ7</accession>
<evidence type="ECO:0000313" key="7">
    <source>
        <dbReference type="Proteomes" id="UP000184052"/>
    </source>
</evidence>
<dbReference type="Gene3D" id="1.20.58.100">
    <property type="entry name" value="Fumarate reductase/succinate dehydrogenase flavoprotein-like, C-terminal domain"/>
    <property type="match status" value="1"/>
</dbReference>
<proteinExistence type="predicted"/>
<dbReference type="Pfam" id="PF00890">
    <property type="entry name" value="FAD_binding_2"/>
    <property type="match status" value="1"/>
</dbReference>
<evidence type="ECO:0000259" key="5">
    <source>
        <dbReference type="Pfam" id="PF02910"/>
    </source>
</evidence>
<dbReference type="SUPFAM" id="SSF46977">
    <property type="entry name" value="Succinate dehydrogenase/fumarate reductase flavoprotein C-terminal domain"/>
    <property type="match status" value="1"/>
</dbReference>
<keyword evidence="1" id="KW-0285">Flavoprotein</keyword>
<dbReference type="Proteomes" id="UP000184052">
    <property type="component" value="Unassembled WGS sequence"/>
</dbReference>
<dbReference type="AlphaFoldDB" id="A0A1M6HVQ7"/>
<dbReference type="PANTHER" id="PTHR11632">
    <property type="entry name" value="SUCCINATE DEHYDROGENASE 2 FLAVOPROTEIN SUBUNIT"/>
    <property type="match status" value="1"/>
</dbReference>
<protein>
    <submittedName>
        <fullName evidence="6">Fumarate reductase (CoM/CoB) subunit A</fullName>
    </submittedName>
</protein>
<keyword evidence="2" id="KW-0560">Oxidoreductase</keyword>
<dbReference type="Gene3D" id="3.50.50.60">
    <property type="entry name" value="FAD/NAD(P)-binding domain"/>
    <property type="match status" value="1"/>
</dbReference>
<dbReference type="InterPro" id="IPR036188">
    <property type="entry name" value="FAD/NAD-bd_sf"/>
</dbReference>
<evidence type="ECO:0000256" key="2">
    <source>
        <dbReference type="ARBA" id="ARBA00023002"/>
    </source>
</evidence>
<feature type="domain" description="Fumarate reductase/succinate dehydrogenase flavoprotein-like C-terminal" evidence="5">
    <location>
        <begin position="445"/>
        <end position="542"/>
    </location>
</feature>
<dbReference type="InterPro" id="IPR030664">
    <property type="entry name" value="SdhA/FrdA/AprA"/>
</dbReference>
<keyword evidence="7" id="KW-1185">Reference proteome</keyword>
<dbReference type="PIRSF" id="PIRSF000171">
    <property type="entry name" value="SDHA_APRA_LASPO"/>
    <property type="match status" value="1"/>
</dbReference>
<organism evidence="6 7">
    <name type="scientific">Dethiosulfatibacter aminovorans DSM 17477</name>
    <dbReference type="NCBI Taxonomy" id="1121476"/>
    <lineage>
        <taxon>Bacteria</taxon>
        <taxon>Bacillati</taxon>
        <taxon>Bacillota</taxon>
        <taxon>Tissierellia</taxon>
        <taxon>Dethiosulfatibacter</taxon>
    </lineage>
</organism>
<dbReference type="PANTHER" id="PTHR11632:SF51">
    <property type="entry name" value="SUCCINATE DEHYDROGENASE [UBIQUINONE] FLAVOPROTEIN SUBUNIT, MITOCHONDRIAL"/>
    <property type="match status" value="1"/>
</dbReference>
<dbReference type="InterPro" id="IPR037099">
    <property type="entry name" value="Fum_R/Succ_DH_flav-like_C_sf"/>
</dbReference>
<reference evidence="6 7" key="1">
    <citation type="submission" date="2016-11" db="EMBL/GenBank/DDBJ databases">
        <authorList>
            <person name="Jaros S."/>
            <person name="Januszkiewicz K."/>
            <person name="Wedrychowicz H."/>
        </authorList>
    </citation>
    <scope>NUCLEOTIDE SEQUENCE [LARGE SCALE GENOMIC DNA]</scope>
    <source>
        <strain evidence="6 7">DSM 17477</strain>
    </source>
</reference>
<dbReference type="InterPro" id="IPR015939">
    <property type="entry name" value="Fum_Rdtase/Succ_DH_flav-like_C"/>
</dbReference>
<gene>
    <name evidence="6" type="ORF">SAMN02745751_02129</name>
</gene>
<dbReference type="GO" id="GO:0033765">
    <property type="term" value="F:steroid dehydrogenase activity, acting on the CH-CH group of donors"/>
    <property type="evidence" value="ECO:0007669"/>
    <property type="project" value="UniProtKB-ARBA"/>
</dbReference>
<dbReference type="InterPro" id="IPR027477">
    <property type="entry name" value="Succ_DH/fumarate_Rdtase_cat_sf"/>
</dbReference>
<sequence>MNYREIKTDVLVIGGGVAGSLAAIEASKTTDDVMLVVKGLGGKSGNTPMAEGGIQASFHQSDTIDDHIKDTLDAGKYINNRELVRVMAEKAPGSFKKIEEYGVSFIENEDGTYFQYASSGSSRPRCLWIKGGGAGLSKPLFKTAKEVGVKFKEDFMVTKLLVSDDRVVGAIGLDCQKGMLTFIRAKSIVLATGGNERLYYFSDASVDSTGDGIALAYNAGAQVMDMEFMQFYPHALVYPDALRGVIIPEEVYYESLVKARIYNGQGEEFAYRYDPVRKEKTTRDILARAIFTEIDQGRGTEHGGIIIDGRGCDKKEIMGLVGPLYNFLLRNGVDMLEVPLEVAPSSHYQCGGIKIKADGSTNIKGLYAAGECTGGFDGANRLSSNALTEAVVYGMVSGQEAGRFSKDNDHLISDYNDIETACNEVYSILQGEEKEGVDVLGLKVKLQKLMVKKAGVVRNETQLKEALEEVHEMRKQFSNVSLVNKDLVCNQELVEALELKSLLDNAELLIRAALFRNESRGNHFRQDIPEVNDRDFKGSSCTSKGNGFELI</sequence>
<dbReference type="InterPro" id="IPR003953">
    <property type="entry name" value="FAD-dep_OxRdtase_2_FAD-bd"/>
</dbReference>
<evidence type="ECO:0000259" key="4">
    <source>
        <dbReference type="Pfam" id="PF00890"/>
    </source>
</evidence>
<dbReference type="OrthoDB" id="9806724at2"/>
<evidence type="ECO:0000313" key="6">
    <source>
        <dbReference type="EMBL" id="SHJ26177.1"/>
    </source>
</evidence>
<dbReference type="SUPFAM" id="SSF51905">
    <property type="entry name" value="FAD/NAD(P)-binding domain"/>
    <property type="match status" value="1"/>
</dbReference>
<dbReference type="PRINTS" id="PR00368">
    <property type="entry name" value="FADPNR"/>
</dbReference>
<dbReference type="Pfam" id="PF02910">
    <property type="entry name" value="Succ_DH_flav_C"/>
    <property type="match status" value="1"/>
</dbReference>
<feature type="active site" description="Proton acceptor" evidence="3">
    <location>
        <position position="283"/>
    </location>
</feature>
<dbReference type="EMBL" id="FQZL01000014">
    <property type="protein sequence ID" value="SHJ26177.1"/>
    <property type="molecule type" value="Genomic_DNA"/>
</dbReference>